<dbReference type="Proteomes" id="UP001500449">
    <property type="component" value="Unassembled WGS sequence"/>
</dbReference>
<proteinExistence type="predicted"/>
<protein>
    <submittedName>
        <fullName evidence="1">Uncharacterized protein</fullName>
    </submittedName>
</protein>
<evidence type="ECO:0000313" key="2">
    <source>
        <dbReference type="Proteomes" id="UP001500449"/>
    </source>
</evidence>
<sequence length="160" mass="17283">MTTEEDHRFHRGAIVDSIQRVAIELFGATSVECEPFPQASFWVRVVDDPLAGVRAAALALSVGRARLYDFACQARSVGRTWQDIADALGISDDHGIPAELAFELVVEGSTAHARAAWRPTAGWPCGDCGRIVADGGPYDAIPANNETGHDEACPRLRRAR</sequence>
<evidence type="ECO:0000313" key="1">
    <source>
        <dbReference type="EMBL" id="GAA1843902.1"/>
    </source>
</evidence>
<organism evidence="1 2">
    <name type="scientific">Pseudonocardia ailaonensis</name>
    <dbReference type="NCBI Taxonomy" id="367279"/>
    <lineage>
        <taxon>Bacteria</taxon>
        <taxon>Bacillati</taxon>
        <taxon>Actinomycetota</taxon>
        <taxon>Actinomycetes</taxon>
        <taxon>Pseudonocardiales</taxon>
        <taxon>Pseudonocardiaceae</taxon>
        <taxon>Pseudonocardia</taxon>
    </lineage>
</organism>
<dbReference type="RefSeq" id="WP_344415567.1">
    <property type="nucleotide sequence ID" value="NZ_BAAAQK010000005.1"/>
</dbReference>
<name>A0ABN2MYK1_9PSEU</name>
<gene>
    <name evidence="1" type="ORF">GCM10009836_24100</name>
</gene>
<comment type="caution">
    <text evidence="1">The sequence shown here is derived from an EMBL/GenBank/DDBJ whole genome shotgun (WGS) entry which is preliminary data.</text>
</comment>
<accession>A0ABN2MYK1</accession>
<reference evidence="1 2" key="1">
    <citation type="journal article" date="2019" name="Int. J. Syst. Evol. Microbiol.">
        <title>The Global Catalogue of Microorganisms (GCM) 10K type strain sequencing project: providing services to taxonomists for standard genome sequencing and annotation.</title>
        <authorList>
            <consortium name="The Broad Institute Genomics Platform"/>
            <consortium name="The Broad Institute Genome Sequencing Center for Infectious Disease"/>
            <person name="Wu L."/>
            <person name="Ma J."/>
        </authorList>
    </citation>
    <scope>NUCLEOTIDE SEQUENCE [LARGE SCALE GENOMIC DNA]</scope>
    <source>
        <strain evidence="1 2">JCM 16009</strain>
    </source>
</reference>
<keyword evidence="2" id="KW-1185">Reference proteome</keyword>
<dbReference type="EMBL" id="BAAAQK010000005">
    <property type="protein sequence ID" value="GAA1843902.1"/>
    <property type="molecule type" value="Genomic_DNA"/>
</dbReference>